<feature type="region of interest" description="Disordered" evidence="1">
    <location>
        <begin position="34"/>
        <end position="58"/>
    </location>
</feature>
<sequence>MIKSTGYKLSMAWVLIISLGAAALLGCQGQDENRRESSVQDSSATAKRPSGTSFSETRTHVHQELQIIRSHNDSLIEVTVKQGSIPDSMVLNLDYNYQRLHVKVLNVKGKDSLIANLHAPGNQRNLRFNQIQLPDGTLDGPFGRELHYRARLDGDYTLMLGKDNMADGILKGPVVIYLKLQ</sequence>
<keyword evidence="3" id="KW-1185">Reference proteome</keyword>
<evidence type="ECO:0000256" key="1">
    <source>
        <dbReference type="SAM" id="MobiDB-lite"/>
    </source>
</evidence>
<dbReference type="PROSITE" id="PS51257">
    <property type="entry name" value="PROKAR_LIPOPROTEIN"/>
    <property type="match status" value="1"/>
</dbReference>
<proteinExistence type="predicted"/>
<gene>
    <name evidence="2" type="ORF">SAMN05192529_10889</name>
</gene>
<protein>
    <recommendedName>
        <fullName evidence="4">Lipoprotein</fullName>
    </recommendedName>
</protein>
<evidence type="ECO:0000313" key="2">
    <source>
        <dbReference type="EMBL" id="SEA11052.1"/>
    </source>
</evidence>
<organism evidence="2 3">
    <name type="scientific">Arachidicoccus rhizosphaerae</name>
    <dbReference type="NCBI Taxonomy" id="551991"/>
    <lineage>
        <taxon>Bacteria</taxon>
        <taxon>Pseudomonadati</taxon>
        <taxon>Bacteroidota</taxon>
        <taxon>Chitinophagia</taxon>
        <taxon>Chitinophagales</taxon>
        <taxon>Chitinophagaceae</taxon>
        <taxon>Arachidicoccus</taxon>
    </lineage>
</organism>
<dbReference type="Proteomes" id="UP000199041">
    <property type="component" value="Unassembled WGS sequence"/>
</dbReference>
<dbReference type="STRING" id="551991.SAMN05192529_10889"/>
<reference evidence="2 3" key="1">
    <citation type="submission" date="2016-10" db="EMBL/GenBank/DDBJ databases">
        <authorList>
            <person name="de Groot N.N."/>
        </authorList>
    </citation>
    <scope>NUCLEOTIDE SEQUENCE [LARGE SCALE GENOMIC DNA]</scope>
    <source>
        <strain evidence="2 3">Vu-144</strain>
    </source>
</reference>
<dbReference type="EMBL" id="FNQY01000008">
    <property type="protein sequence ID" value="SEA11052.1"/>
    <property type="molecule type" value="Genomic_DNA"/>
</dbReference>
<dbReference type="OrthoDB" id="1255149at2"/>
<accession>A0A1H3YJD2</accession>
<dbReference type="RefSeq" id="WP_091396640.1">
    <property type="nucleotide sequence ID" value="NZ_FNQY01000008.1"/>
</dbReference>
<evidence type="ECO:0008006" key="4">
    <source>
        <dbReference type="Google" id="ProtNLM"/>
    </source>
</evidence>
<name>A0A1H3YJD2_9BACT</name>
<feature type="compositionally biased region" description="Polar residues" evidence="1">
    <location>
        <begin position="39"/>
        <end position="56"/>
    </location>
</feature>
<dbReference type="AlphaFoldDB" id="A0A1H3YJD2"/>
<evidence type="ECO:0000313" key="3">
    <source>
        <dbReference type="Proteomes" id="UP000199041"/>
    </source>
</evidence>